<dbReference type="PANTHER" id="PTHR45436">
    <property type="entry name" value="SENSOR HISTIDINE KINASE YKOH"/>
    <property type="match status" value="1"/>
</dbReference>
<evidence type="ECO:0000256" key="4">
    <source>
        <dbReference type="ARBA" id="ARBA00022553"/>
    </source>
</evidence>
<dbReference type="InterPro" id="IPR003660">
    <property type="entry name" value="HAMP_dom"/>
</dbReference>
<dbReference type="SUPFAM" id="SSF47384">
    <property type="entry name" value="Homodimeric domain of signal transducing histidine kinase"/>
    <property type="match status" value="1"/>
</dbReference>
<evidence type="ECO:0000256" key="11">
    <source>
        <dbReference type="SAM" id="Phobius"/>
    </source>
</evidence>
<keyword evidence="9" id="KW-0902">Two-component regulatory system</keyword>
<evidence type="ECO:0000256" key="2">
    <source>
        <dbReference type="ARBA" id="ARBA00004370"/>
    </source>
</evidence>
<keyword evidence="8 11" id="KW-1133">Transmembrane helix</keyword>
<dbReference type="PRINTS" id="PR00344">
    <property type="entry name" value="BCTRLSENSOR"/>
</dbReference>
<protein>
    <recommendedName>
        <fullName evidence="3">histidine kinase</fullName>
        <ecNumber evidence="3">2.7.13.3</ecNumber>
    </recommendedName>
</protein>
<dbReference type="InterPro" id="IPR003594">
    <property type="entry name" value="HATPase_dom"/>
</dbReference>
<dbReference type="EMBL" id="AAYA01000013">
    <property type="protein sequence ID" value="EBA06798.1"/>
    <property type="molecule type" value="Genomic_DNA"/>
</dbReference>
<evidence type="ECO:0000256" key="10">
    <source>
        <dbReference type="ARBA" id="ARBA00023136"/>
    </source>
</evidence>
<dbReference type="OrthoDB" id="9815202at2"/>
<dbReference type="PROSITE" id="PS50109">
    <property type="entry name" value="HIS_KIN"/>
    <property type="match status" value="1"/>
</dbReference>
<dbReference type="InterPro" id="IPR003661">
    <property type="entry name" value="HisK_dim/P_dom"/>
</dbReference>
<dbReference type="CDD" id="cd00082">
    <property type="entry name" value="HisKA"/>
    <property type="match status" value="1"/>
</dbReference>
<evidence type="ECO:0000313" key="14">
    <source>
        <dbReference type="EMBL" id="EBA06798.1"/>
    </source>
</evidence>
<dbReference type="PROSITE" id="PS50885">
    <property type="entry name" value="HAMP"/>
    <property type="match status" value="1"/>
</dbReference>
<dbReference type="GO" id="GO:0000155">
    <property type="term" value="F:phosphorelay sensor kinase activity"/>
    <property type="evidence" value="ECO:0007669"/>
    <property type="project" value="InterPro"/>
</dbReference>
<evidence type="ECO:0000256" key="6">
    <source>
        <dbReference type="ARBA" id="ARBA00022692"/>
    </source>
</evidence>
<dbReference type="InterPro" id="IPR004358">
    <property type="entry name" value="Sig_transdc_His_kin-like_C"/>
</dbReference>
<keyword evidence="6 11" id="KW-0812">Transmembrane</keyword>
<dbReference type="Pfam" id="PF02518">
    <property type="entry name" value="HATPase_c"/>
    <property type="match status" value="1"/>
</dbReference>
<dbReference type="InterPro" id="IPR050428">
    <property type="entry name" value="TCS_sensor_his_kinase"/>
</dbReference>
<dbReference type="SMART" id="SM00387">
    <property type="entry name" value="HATPase_c"/>
    <property type="match status" value="1"/>
</dbReference>
<feature type="domain" description="Histidine kinase" evidence="12">
    <location>
        <begin position="239"/>
        <end position="448"/>
    </location>
</feature>
<feature type="domain" description="HAMP" evidence="13">
    <location>
        <begin position="178"/>
        <end position="231"/>
    </location>
</feature>
<gene>
    <name evidence="14" type="ORF">SSE37_02885</name>
</gene>
<reference evidence="14 15" key="1">
    <citation type="submission" date="2006-06" db="EMBL/GenBank/DDBJ databases">
        <authorList>
            <person name="Moran M.A."/>
            <person name="Ferriera S."/>
            <person name="Johnson J."/>
            <person name="Kravitz S."/>
            <person name="Beeson K."/>
            <person name="Sutton G."/>
            <person name="Rogers Y.-H."/>
            <person name="Friedman R."/>
            <person name="Frazier M."/>
            <person name="Venter J.C."/>
        </authorList>
    </citation>
    <scope>NUCLEOTIDE SEQUENCE [LARGE SCALE GENOMIC DNA]</scope>
    <source>
        <strain evidence="14 15">E-37</strain>
    </source>
</reference>
<dbReference type="Gene3D" id="3.30.565.10">
    <property type="entry name" value="Histidine kinase-like ATPase, C-terminal domain"/>
    <property type="match status" value="1"/>
</dbReference>
<dbReference type="InterPro" id="IPR036097">
    <property type="entry name" value="HisK_dim/P_sf"/>
</dbReference>
<dbReference type="PANTHER" id="PTHR45436:SF8">
    <property type="entry name" value="HISTIDINE KINASE"/>
    <property type="match status" value="1"/>
</dbReference>
<proteinExistence type="predicted"/>
<feature type="transmembrane region" description="Helical" evidence="11">
    <location>
        <begin position="14"/>
        <end position="34"/>
    </location>
</feature>
<dbReference type="InterPro" id="IPR036890">
    <property type="entry name" value="HATPase_C_sf"/>
</dbReference>
<dbReference type="RefSeq" id="WP_005862036.1">
    <property type="nucleotide sequence ID" value="NZ_AAYA01000013.1"/>
</dbReference>
<evidence type="ECO:0000313" key="15">
    <source>
        <dbReference type="Proteomes" id="UP000005713"/>
    </source>
</evidence>
<accession>A3K826</accession>
<evidence type="ECO:0000256" key="8">
    <source>
        <dbReference type="ARBA" id="ARBA00022989"/>
    </source>
</evidence>
<dbReference type="GO" id="GO:0005886">
    <property type="term" value="C:plasma membrane"/>
    <property type="evidence" value="ECO:0007669"/>
    <property type="project" value="TreeGrafter"/>
</dbReference>
<evidence type="ECO:0000256" key="1">
    <source>
        <dbReference type="ARBA" id="ARBA00000085"/>
    </source>
</evidence>
<dbReference type="SUPFAM" id="SSF55874">
    <property type="entry name" value="ATPase domain of HSP90 chaperone/DNA topoisomerase II/histidine kinase"/>
    <property type="match status" value="1"/>
</dbReference>
<dbReference type="SMART" id="SM00388">
    <property type="entry name" value="HisKA"/>
    <property type="match status" value="1"/>
</dbReference>
<dbReference type="Gene3D" id="1.10.287.130">
    <property type="match status" value="1"/>
</dbReference>
<comment type="caution">
    <text evidence="14">The sequence shown here is derived from an EMBL/GenBank/DDBJ whole genome shotgun (WGS) entry which is preliminary data.</text>
</comment>
<dbReference type="CDD" id="cd00075">
    <property type="entry name" value="HATPase"/>
    <property type="match status" value="1"/>
</dbReference>
<dbReference type="Proteomes" id="UP000005713">
    <property type="component" value="Unassembled WGS sequence"/>
</dbReference>
<evidence type="ECO:0000259" key="12">
    <source>
        <dbReference type="PROSITE" id="PS50109"/>
    </source>
</evidence>
<dbReference type="EC" id="2.7.13.3" evidence="3"/>
<keyword evidence="15" id="KW-1185">Reference proteome</keyword>
<organism evidence="14 15">
    <name type="scientific">Sagittula stellata (strain ATCC 700073 / DSM 11524 / E-37)</name>
    <dbReference type="NCBI Taxonomy" id="388399"/>
    <lineage>
        <taxon>Bacteria</taxon>
        <taxon>Pseudomonadati</taxon>
        <taxon>Pseudomonadota</taxon>
        <taxon>Alphaproteobacteria</taxon>
        <taxon>Rhodobacterales</taxon>
        <taxon>Roseobacteraceae</taxon>
        <taxon>Sagittula</taxon>
    </lineage>
</organism>
<evidence type="ECO:0000256" key="5">
    <source>
        <dbReference type="ARBA" id="ARBA00022679"/>
    </source>
</evidence>
<sequence>MRLTSLTSGLPYKAALWSSLVFLTICAVAGFFLVKAVDSSLIAELAAQAESEAVLLSEIYAETGEAGLIETMRVTAQTTETSDRFASFLGADGTSLIGPISVRPDFLGTRRVTLDRFTAQALPGGYVVHVRRIDERTLVVGRNDAPVRTARARLIVGLSGFAAVITLTILCLGLWASRMSLQRLDQMGAALRDVGEGNMSARLPVLNRNDQFDQVSIRVNQNLDLLERAVGSMKATAAAIAHDLKTPLSHVQYALHAAADASLEGRDPLPHIEAALQETEELNGIFEAVLRISRIRATRDHSGFEMVDLDAIAAKTIEFLTPLAEQHGQSLTLETTHPAAIFADKGMVQQALVNIVKNAVTYAGENAQIRIVLSEGRIEVRDTGPGVPDQDPERLLEPFTRADSARSTEGSGLGLALVKAVAERHNALISIKNLDPGFLVSLTFQGVKDPSGPV</sequence>
<keyword evidence="4" id="KW-0597">Phosphoprotein</keyword>
<dbReference type="AlphaFoldDB" id="A3K826"/>
<evidence type="ECO:0000256" key="9">
    <source>
        <dbReference type="ARBA" id="ARBA00023012"/>
    </source>
</evidence>
<comment type="catalytic activity">
    <reaction evidence="1">
        <text>ATP + protein L-histidine = ADP + protein N-phospho-L-histidine.</text>
        <dbReference type="EC" id="2.7.13.3"/>
    </reaction>
</comment>
<dbReference type="InterPro" id="IPR005467">
    <property type="entry name" value="His_kinase_dom"/>
</dbReference>
<name>A3K826_SAGS3</name>
<dbReference type="Gene3D" id="6.10.340.10">
    <property type="match status" value="1"/>
</dbReference>
<dbReference type="eggNOG" id="COG2205">
    <property type="taxonomic scope" value="Bacteria"/>
</dbReference>
<evidence type="ECO:0000256" key="3">
    <source>
        <dbReference type="ARBA" id="ARBA00012438"/>
    </source>
</evidence>
<comment type="subcellular location">
    <subcellularLocation>
        <location evidence="2">Membrane</location>
    </subcellularLocation>
</comment>
<evidence type="ECO:0000259" key="13">
    <source>
        <dbReference type="PROSITE" id="PS50885"/>
    </source>
</evidence>
<keyword evidence="5" id="KW-0808">Transferase</keyword>
<keyword evidence="10 11" id="KW-0472">Membrane</keyword>
<feature type="transmembrane region" description="Helical" evidence="11">
    <location>
        <begin position="154"/>
        <end position="176"/>
    </location>
</feature>
<evidence type="ECO:0000256" key="7">
    <source>
        <dbReference type="ARBA" id="ARBA00022777"/>
    </source>
</evidence>
<keyword evidence="7 14" id="KW-0418">Kinase</keyword>
<dbReference type="Pfam" id="PF00512">
    <property type="entry name" value="HisKA"/>
    <property type="match status" value="1"/>
</dbReference>